<proteinExistence type="predicted"/>
<evidence type="ECO:0000313" key="2">
    <source>
        <dbReference type="Proteomes" id="UP000325177"/>
    </source>
</evidence>
<evidence type="ECO:0000313" key="1">
    <source>
        <dbReference type="EMBL" id="QER39273.1"/>
    </source>
</evidence>
<dbReference type="AlphaFoldDB" id="A0A5P1UT27"/>
<organism evidence="1 2">
    <name type="scientific">Acinetobacter suaedae</name>
    <dbReference type="NCBI Taxonomy" id="2609668"/>
    <lineage>
        <taxon>Bacteria</taxon>
        <taxon>Pseudomonadati</taxon>
        <taxon>Pseudomonadota</taxon>
        <taxon>Gammaproteobacteria</taxon>
        <taxon>Moraxellales</taxon>
        <taxon>Moraxellaceae</taxon>
        <taxon>Acinetobacter</taxon>
    </lineage>
</organism>
<dbReference type="RefSeq" id="WP_150025601.1">
    <property type="nucleotide sequence ID" value="NZ_CP043909.1"/>
</dbReference>
<dbReference type="PROSITE" id="PS51257">
    <property type="entry name" value="PROKAR_LIPOPROTEIN"/>
    <property type="match status" value="1"/>
</dbReference>
<dbReference type="Proteomes" id="UP000325177">
    <property type="component" value="Chromosome"/>
</dbReference>
<gene>
    <name evidence="1" type="ORF">F2A31_05980</name>
</gene>
<dbReference type="KEGG" id="asue:F2A31_05980"/>
<protein>
    <recommendedName>
        <fullName evidence="3">Lipoprotein</fullName>
    </recommendedName>
</protein>
<accession>A0A5P1UT27</accession>
<name>A0A5P1UT27_9GAMM</name>
<reference evidence="1 2" key="1">
    <citation type="submission" date="2019-09" db="EMBL/GenBank/DDBJ databases">
        <title>Acinetobacter sp. C16S1 isolated from saline soil.</title>
        <authorList>
            <person name="Xu L."/>
            <person name="Sun J.-Q."/>
        </authorList>
    </citation>
    <scope>NUCLEOTIDE SEQUENCE [LARGE SCALE GENOMIC DNA]</scope>
    <source>
        <strain evidence="1 2">C16S1</strain>
    </source>
</reference>
<evidence type="ECO:0008006" key="3">
    <source>
        <dbReference type="Google" id="ProtNLM"/>
    </source>
</evidence>
<dbReference type="EMBL" id="CP043909">
    <property type="protein sequence ID" value="QER39273.1"/>
    <property type="molecule type" value="Genomic_DNA"/>
</dbReference>
<keyword evidence="2" id="KW-1185">Reference proteome</keyword>
<sequence length="151" mass="17896">MKKTIFIFSLLLVGCGNNNVQKPYLDHVNQKFVDEAHILFNGKTRDLRGYSSYTANRVSYKIESKDFNINIFFENKKKALDKIGWKYYLKYNQSYIFCDGERQMEIIKPRILAGNKDLVEGSNAMQLNNDWHIIFYKPNNTTSYKCYNYKE</sequence>